<proteinExistence type="predicted"/>
<dbReference type="AlphaFoldDB" id="A0A914HDA5"/>
<evidence type="ECO:0000313" key="3">
    <source>
        <dbReference type="WBParaSite" id="Gr19_v10_g16446.t1"/>
    </source>
</evidence>
<protein>
    <submittedName>
        <fullName evidence="3">Uncharacterized protein</fullName>
    </submittedName>
</protein>
<feature type="region of interest" description="Disordered" evidence="1">
    <location>
        <begin position="145"/>
        <end position="168"/>
    </location>
</feature>
<reference evidence="3" key="1">
    <citation type="submission" date="2022-11" db="UniProtKB">
        <authorList>
            <consortium name="WormBaseParasite"/>
        </authorList>
    </citation>
    <scope>IDENTIFICATION</scope>
</reference>
<evidence type="ECO:0000256" key="1">
    <source>
        <dbReference type="SAM" id="MobiDB-lite"/>
    </source>
</evidence>
<keyword evidence="2" id="KW-1185">Reference proteome</keyword>
<organism evidence="2 3">
    <name type="scientific">Globodera rostochiensis</name>
    <name type="common">Golden nematode worm</name>
    <name type="synonym">Heterodera rostochiensis</name>
    <dbReference type="NCBI Taxonomy" id="31243"/>
    <lineage>
        <taxon>Eukaryota</taxon>
        <taxon>Metazoa</taxon>
        <taxon>Ecdysozoa</taxon>
        <taxon>Nematoda</taxon>
        <taxon>Chromadorea</taxon>
        <taxon>Rhabditida</taxon>
        <taxon>Tylenchina</taxon>
        <taxon>Tylenchomorpha</taxon>
        <taxon>Tylenchoidea</taxon>
        <taxon>Heteroderidae</taxon>
        <taxon>Heteroderinae</taxon>
        <taxon>Globodera</taxon>
    </lineage>
</organism>
<dbReference type="Proteomes" id="UP000887572">
    <property type="component" value="Unplaced"/>
</dbReference>
<name>A0A914HDA5_GLORO</name>
<evidence type="ECO:0000313" key="2">
    <source>
        <dbReference type="Proteomes" id="UP000887572"/>
    </source>
</evidence>
<dbReference type="WBParaSite" id="Gr19_v10_g16446.t1">
    <property type="protein sequence ID" value="Gr19_v10_g16446.t1"/>
    <property type="gene ID" value="Gr19_v10_g16446"/>
</dbReference>
<accession>A0A914HDA5</accession>
<sequence length="222" mass="25061">MITSSPNTQRPTTNGRPAGKKKCLAVLQLDKLTVCLKYEFFMTETEQFFASGDEHCEPTVSHMMQTLLPKHFAMSMEELTEKFDLQLQHLDIEFVPPEFIDIDPREWCAELVKDRGKYKVLLQPKLDNNSASRIVDARKNVPENVGVSGRRLDDGPVSGQRNANREGGRCLEDEDVPMEMVDRKCLILAEAANVRKWGMKFLHIMAAKVGPQMSGHGLTKAD</sequence>